<proteinExistence type="predicted"/>
<evidence type="ECO:0000256" key="1">
    <source>
        <dbReference type="SAM" id="MobiDB-lite"/>
    </source>
</evidence>
<dbReference type="RefSeq" id="WP_345969986.1">
    <property type="nucleotide sequence ID" value="NZ_JAQYXL010000001.1"/>
</dbReference>
<sequence length="54" mass="5839">MAPVIVGAKPASVEHVKGSLKKAIGKLTGDARVEAEGRTEKRRMRPPETESPRD</sequence>
<reference evidence="2 3" key="1">
    <citation type="journal article" date="2023" name="PLoS ONE">
        <title>Complete genome assembly of Hawai'i environmental nontuberculous mycobacteria reveals unexpected co-isolation with methylobacteria.</title>
        <authorList>
            <person name="Hendrix J."/>
            <person name="Epperson L.E."/>
            <person name="Tong E.I."/>
            <person name="Chan Y.L."/>
            <person name="Hasan N.A."/>
            <person name="Dawrs S.N."/>
            <person name="Norton G.J."/>
            <person name="Virdi R."/>
            <person name="Crooks J.L."/>
            <person name="Chan E.D."/>
            <person name="Honda J.R."/>
            <person name="Strong M."/>
        </authorList>
    </citation>
    <scope>NUCLEOTIDE SEQUENCE [LARGE SCALE GENOMIC DNA]</scope>
    <source>
        <strain evidence="2 3">NJH_HI01</strain>
    </source>
</reference>
<dbReference type="Proteomes" id="UP001404845">
    <property type="component" value="Unassembled WGS sequence"/>
</dbReference>
<dbReference type="SUPFAM" id="SSF69047">
    <property type="entry name" value="Hypothetical protein YjbJ"/>
    <property type="match status" value="1"/>
</dbReference>
<protein>
    <submittedName>
        <fullName evidence="2">CsbD family protein</fullName>
    </submittedName>
</protein>
<evidence type="ECO:0000313" key="3">
    <source>
        <dbReference type="Proteomes" id="UP001404845"/>
    </source>
</evidence>
<evidence type="ECO:0000313" key="2">
    <source>
        <dbReference type="EMBL" id="MEN3226118.1"/>
    </source>
</evidence>
<accession>A0ABU9Z4E2</accession>
<name>A0ABU9Z4E2_9HYPH</name>
<dbReference type="InterPro" id="IPR036629">
    <property type="entry name" value="YjbJ_sf"/>
</dbReference>
<organism evidence="2 3">
    <name type="scientific">Methylorubrum rhodesianum</name>
    <dbReference type="NCBI Taxonomy" id="29427"/>
    <lineage>
        <taxon>Bacteria</taxon>
        <taxon>Pseudomonadati</taxon>
        <taxon>Pseudomonadota</taxon>
        <taxon>Alphaproteobacteria</taxon>
        <taxon>Hyphomicrobiales</taxon>
        <taxon>Methylobacteriaceae</taxon>
        <taxon>Methylorubrum</taxon>
    </lineage>
</organism>
<keyword evidence="3" id="KW-1185">Reference proteome</keyword>
<gene>
    <name evidence="2" type="ORF">PUR21_00245</name>
</gene>
<feature type="region of interest" description="Disordered" evidence="1">
    <location>
        <begin position="29"/>
        <end position="54"/>
    </location>
</feature>
<dbReference type="EMBL" id="JAQYXL010000001">
    <property type="protein sequence ID" value="MEN3226118.1"/>
    <property type="molecule type" value="Genomic_DNA"/>
</dbReference>
<comment type="caution">
    <text evidence="2">The sequence shown here is derived from an EMBL/GenBank/DDBJ whole genome shotgun (WGS) entry which is preliminary data.</text>
</comment>